<dbReference type="AlphaFoldDB" id="A0A6A6DWU8"/>
<evidence type="ECO:0000256" key="5">
    <source>
        <dbReference type="ARBA" id="ARBA00023043"/>
    </source>
</evidence>
<proteinExistence type="predicted"/>
<keyword evidence="2" id="KW-0677">Repeat</keyword>
<dbReference type="InterPro" id="IPR043145">
    <property type="entry name" value="Znf_ZZ_sf"/>
</dbReference>
<dbReference type="Gene3D" id="1.25.40.20">
    <property type="entry name" value="Ankyrin repeat-containing domain"/>
    <property type="match status" value="2"/>
</dbReference>
<dbReference type="EMBL" id="ML994649">
    <property type="protein sequence ID" value="KAF2182156.1"/>
    <property type="molecule type" value="Genomic_DNA"/>
</dbReference>
<evidence type="ECO:0000256" key="2">
    <source>
        <dbReference type="ARBA" id="ARBA00022737"/>
    </source>
</evidence>
<dbReference type="Proteomes" id="UP000800200">
    <property type="component" value="Unassembled WGS sequence"/>
</dbReference>
<evidence type="ECO:0000256" key="3">
    <source>
        <dbReference type="ARBA" id="ARBA00022771"/>
    </source>
</evidence>
<sequence>MGRGATVKLLLEHEGVDPDSKDYEGRTPLLWAAWSGDEVVVKLLLANDGVDPDSKDSKYGRTPLSWAAKQGHEAVVKLLLARDGVNPGSRDKFCRTPLSYAAGYGHEAVLKLLLVKNNVDLDIKDKFGLAPRSLAAKRGNPGIVQLLVEKHNENDKLIREEYMQVVNPPAGDHQNHIDCDVCMLSIPDRESHYHCRTCIDGDFDICQKCVASGYSCLDYSHKLVNRIVKDSTMVEVPD</sequence>
<dbReference type="PROSITE" id="PS50297">
    <property type="entry name" value="ANK_REP_REGION"/>
    <property type="match status" value="1"/>
</dbReference>
<evidence type="ECO:0000256" key="6">
    <source>
        <dbReference type="PROSITE-ProRule" id="PRU00023"/>
    </source>
</evidence>
<dbReference type="PANTHER" id="PTHR24201">
    <property type="entry name" value="ANK_REP_REGION DOMAIN-CONTAINING PROTEIN"/>
    <property type="match status" value="1"/>
</dbReference>
<evidence type="ECO:0000256" key="4">
    <source>
        <dbReference type="ARBA" id="ARBA00022833"/>
    </source>
</evidence>
<dbReference type="InterPro" id="IPR036770">
    <property type="entry name" value="Ankyrin_rpt-contain_sf"/>
</dbReference>
<evidence type="ECO:0000256" key="1">
    <source>
        <dbReference type="ARBA" id="ARBA00022723"/>
    </source>
</evidence>
<dbReference type="InterPro" id="IPR050776">
    <property type="entry name" value="Ank_Repeat/CDKN_Inhibitor"/>
</dbReference>
<accession>A0A6A6DWU8</accession>
<dbReference type="GO" id="GO:0008270">
    <property type="term" value="F:zinc ion binding"/>
    <property type="evidence" value="ECO:0007669"/>
    <property type="project" value="UniProtKB-KW"/>
</dbReference>
<evidence type="ECO:0000313" key="7">
    <source>
        <dbReference type="EMBL" id="KAF2182156.1"/>
    </source>
</evidence>
<dbReference type="SUPFAM" id="SSF48403">
    <property type="entry name" value="Ankyrin repeat"/>
    <property type="match status" value="1"/>
</dbReference>
<name>A0A6A6DWU8_9PEZI</name>
<evidence type="ECO:0000313" key="8">
    <source>
        <dbReference type="Proteomes" id="UP000800200"/>
    </source>
</evidence>
<keyword evidence="1" id="KW-0479">Metal-binding</keyword>
<keyword evidence="5 6" id="KW-0040">ANK repeat</keyword>
<keyword evidence="8" id="KW-1185">Reference proteome</keyword>
<dbReference type="SMART" id="SM00248">
    <property type="entry name" value="ANK"/>
    <property type="match status" value="4"/>
</dbReference>
<dbReference type="Gene3D" id="3.30.60.90">
    <property type="match status" value="1"/>
</dbReference>
<dbReference type="InterPro" id="IPR002110">
    <property type="entry name" value="Ankyrin_rpt"/>
</dbReference>
<dbReference type="Pfam" id="PF00023">
    <property type="entry name" value="Ank"/>
    <property type="match status" value="1"/>
</dbReference>
<dbReference type="PANTHER" id="PTHR24201:SF15">
    <property type="entry name" value="ANKYRIN REPEAT DOMAIN-CONTAINING PROTEIN 66"/>
    <property type="match status" value="1"/>
</dbReference>
<organism evidence="7 8">
    <name type="scientific">Zopfia rhizophila CBS 207.26</name>
    <dbReference type="NCBI Taxonomy" id="1314779"/>
    <lineage>
        <taxon>Eukaryota</taxon>
        <taxon>Fungi</taxon>
        <taxon>Dikarya</taxon>
        <taxon>Ascomycota</taxon>
        <taxon>Pezizomycotina</taxon>
        <taxon>Dothideomycetes</taxon>
        <taxon>Dothideomycetes incertae sedis</taxon>
        <taxon>Zopfiaceae</taxon>
        <taxon>Zopfia</taxon>
    </lineage>
</organism>
<feature type="repeat" description="ANK" evidence="6">
    <location>
        <begin position="24"/>
        <end position="57"/>
    </location>
</feature>
<keyword evidence="3" id="KW-0863">Zinc-finger</keyword>
<dbReference type="PROSITE" id="PS50088">
    <property type="entry name" value="ANK_REPEAT"/>
    <property type="match status" value="2"/>
</dbReference>
<protein>
    <submittedName>
        <fullName evidence="7">Ankyrin</fullName>
    </submittedName>
</protein>
<dbReference type="SUPFAM" id="SSF57850">
    <property type="entry name" value="RING/U-box"/>
    <property type="match status" value="1"/>
</dbReference>
<gene>
    <name evidence="7" type="ORF">K469DRAFT_587424</name>
</gene>
<dbReference type="OrthoDB" id="341259at2759"/>
<keyword evidence="4" id="KW-0862">Zinc</keyword>
<dbReference type="Pfam" id="PF12796">
    <property type="entry name" value="Ank_2"/>
    <property type="match status" value="1"/>
</dbReference>
<reference evidence="7" key="1">
    <citation type="journal article" date="2020" name="Stud. Mycol.">
        <title>101 Dothideomycetes genomes: a test case for predicting lifestyles and emergence of pathogens.</title>
        <authorList>
            <person name="Haridas S."/>
            <person name="Albert R."/>
            <person name="Binder M."/>
            <person name="Bloem J."/>
            <person name="Labutti K."/>
            <person name="Salamov A."/>
            <person name="Andreopoulos B."/>
            <person name="Baker S."/>
            <person name="Barry K."/>
            <person name="Bills G."/>
            <person name="Bluhm B."/>
            <person name="Cannon C."/>
            <person name="Castanera R."/>
            <person name="Culley D."/>
            <person name="Daum C."/>
            <person name="Ezra D."/>
            <person name="Gonzalez J."/>
            <person name="Henrissat B."/>
            <person name="Kuo A."/>
            <person name="Liang C."/>
            <person name="Lipzen A."/>
            <person name="Lutzoni F."/>
            <person name="Magnuson J."/>
            <person name="Mondo S."/>
            <person name="Nolan M."/>
            <person name="Ohm R."/>
            <person name="Pangilinan J."/>
            <person name="Park H.-J."/>
            <person name="Ramirez L."/>
            <person name="Alfaro M."/>
            <person name="Sun H."/>
            <person name="Tritt A."/>
            <person name="Yoshinaga Y."/>
            <person name="Zwiers L.-H."/>
            <person name="Turgeon B."/>
            <person name="Goodwin S."/>
            <person name="Spatafora J."/>
            <person name="Crous P."/>
            <person name="Grigoriev I."/>
        </authorList>
    </citation>
    <scope>NUCLEOTIDE SEQUENCE</scope>
    <source>
        <strain evidence="7">CBS 207.26</strain>
    </source>
</reference>
<feature type="repeat" description="ANK" evidence="6">
    <location>
        <begin position="59"/>
        <end position="92"/>
    </location>
</feature>